<keyword evidence="1" id="KW-0812">Transmembrane</keyword>
<dbReference type="Proteomes" id="UP000886595">
    <property type="component" value="Unassembled WGS sequence"/>
</dbReference>
<keyword evidence="1" id="KW-1133">Transmembrane helix</keyword>
<keyword evidence="1" id="KW-0472">Membrane</keyword>
<dbReference type="AlphaFoldDB" id="A0A8X7PQH7"/>
<protein>
    <submittedName>
        <fullName evidence="2">Uncharacterized protein</fullName>
    </submittedName>
</protein>
<sequence length="78" mass="8864">MENSIRIWDLESKSVAEDLKGDLKAEAEKSDSSAGTRNETKTVLFRLLGVNVSEIRYVIFMSTSMMVAWVSYVMLTFH</sequence>
<organism evidence="2 3">
    <name type="scientific">Brassica carinata</name>
    <name type="common">Ethiopian mustard</name>
    <name type="synonym">Abyssinian cabbage</name>
    <dbReference type="NCBI Taxonomy" id="52824"/>
    <lineage>
        <taxon>Eukaryota</taxon>
        <taxon>Viridiplantae</taxon>
        <taxon>Streptophyta</taxon>
        <taxon>Embryophyta</taxon>
        <taxon>Tracheophyta</taxon>
        <taxon>Spermatophyta</taxon>
        <taxon>Magnoliopsida</taxon>
        <taxon>eudicotyledons</taxon>
        <taxon>Gunneridae</taxon>
        <taxon>Pentapetalae</taxon>
        <taxon>rosids</taxon>
        <taxon>malvids</taxon>
        <taxon>Brassicales</taxon>
        <taxon>Brassicaceae</taxon>
        <taxon>Brassiceae</taxon>
        <taxon>Brassica</taxon>
    </lineage>
</organism>
<proteinExistence type="predicted"/>
<gene>
    <name evidence="2" type="ORF">Bca52824_074592</name>
</gene>
<comment type="caution">
    <text evidence="2">The sequence shown here is derived from an EMBL/GenBank/DDBJ whole genome shotgun (WGS) entry which is preliminary data.</text>
</comment>
<name>A0A8X7PQH7_BRACI</name>
<accession>A0A8X7PQH7</accession>
<keyword evidence="3" id="KW-1185">Reference proteome</keyword>
<reference evidence="2 3" key="1">
    <citation type="submission" date="2020-02" db="EMBL/GenBank/DDBJ databases">
        <authorList>
            <person name="Ma Q."/>
            <person name="Huang Y."/>
            <person name="Song X."/>
            <person name="Pei D."/>
        </authorList>
    </citation>
    <scope>NUCLEOTIDE SEQUENCE [LARGE SCALE GENOMIC DNA]</scope>
    <source>
        <strain evidence="2">Sxm20200214</strain>
        <tissue evidence="2">Leaf</tissue>
    </source>
</reference>
<evidence type="ECO:0000256" key="1">
    <source>
        <dbReference type="SAM" id="Phobius"/>
    </source>
</evidence>
<feature type="transmembrane region" description="Helical" evidence="1">
    <location>
        <begin position="55"/>
        <end position="75"/>
    </location>
</feature>
<evidence type="ECO:0000313" key="3">
    <source>
        <dbReference type="Proteomes" id="UP000886595"/>
    </source>
</evidence>
<dbReference type="EMBL" id="JAAMPC010000015">
    <property type="protein sequence ID" value="KAG2255298.1"/>
    <property type="molecule type" value="Genomic_DNA"/>
</dbReference>
<evidence type="ECO:0000313" key="2">
    <source>
        <dbReference type="EMBL" id="KAG2255298.1"/>
    </source>
</evidence>